<keyword evidence="3" id="KW-1185">Reference proteome</keyword>
<gene>
    <name evidence="2" type="ORF">UREG_04670</name>
</gene>
<accession>C4JQB6</accession>
<dbReference type="EMBL" id="CH476616">
    <property type="protein sequence ID" value="EEP79824.1"/>
    <property type="molecule type" value="Genomic_DNA"/>
</dbReference>
<evidence type="ECO:0000256" key="1">
    <source>
        <dbReference type="SAM" id="MobiDB-lite"/>
    </source>
</evidence>
<reference evidence="3" key="1">
    <citation type="journal article" date="2009" name="Genome Res.">
        <title>Comparative genomic analyses of the human fungal pathogens Coccidioides and their relatives.</title>
        <authorList>
            <person name="Sharpton T.J."/>
            <person name="Stajich J.E."/>
            <person name="Rounsley S.D."/>
            <person name="Gardner M.J."/>
            <person name="Wortman J.R."/>
            <person name="Jordar V.S."/>
            <person name="Maiti R."/>
            <person name="Kodira C.D."/>
            <person name="Neafsey D.E."/>
            <person name="Zeng Q."/>
            <person name="Hung C.-Y."/>
            <person name="McMahan C."/>
            <person name="Muszewska A."/>
            <person name="Grynberg M."/>
            <person name="Mandel M.A."/>
            <person name="Kellner E.M."/>
            <person name="Barker B.M."/>
            <person name="Galgiani J.N."/>
            <person name="Orbach M.J."/>
            <person name="Kirkland T.N."/>
            <person name="Cole G.T."/>
            <person name="Henn M.R."/>
            <person name="Birren B.W."/>
            <person name="Taylor J.W."/>
        </authorList>
    </citation>
    <scope>NUCLEOTIDE SEQUENCE [LARGE SCALE GENOMIC DNA]</scope>
    <source>
        <strain evidence="3">UAMH 1704</strain>
    </source>
</reference>
<organism evidence="2 3">
    <name type="scientific">Uncinocarpus reesii (strain UAMH 1704)</name>
    <dbReference type="NCBI Taxonomy" id="336963"/>
    <lineage>
        <taxon>Eukaryota</taxon>
        <taxon>Fungi</taxon>
        <taxon>Dikarya</taxon>
        <taxon>Ascomycota</taxon>
        <taxon>Pezizomycotina</taxon>
        <taxon>Eurotiomycetes</taxon>
        <taxon>Eurotiomycetidae</taxon>
        <taxon>Onygenales</taxon>
        <taxon>Onygenaceae</taxon>
        <taxon>Uncinocarpus</taxon>
    </lineage>
</organism>
<dbReference type="GeneID" id="8440056"/>
<dbReference type="InParanoid" id="C4JQB6"/>
<dbReference type="VEuPathDB" id="FungiDB:UREG_04670"/>
<protein>
    <submittedName>
        <fullName evidence="2">Uncharacterized protein</fullName>
    </submittedName>
</protein>
<dbReference type="RefSeq" id="XP_002545153.1">
    <property type="nucleotide sequence ID" value="XM_002545107.1"/>
</dbReference>
<dbReference type="HOGENOM" id="CLU_2265718_0_0_1"/>
<name>C4JQB6_UNCRE</name>
<dbReference type="Proteomes" id="UP000002058">
    <property type="component" value="Unassembled WGS sequence"/>
</dbReference>
<sequence length="103" mass="11475">MTGCYARQCAEQPDHLQHPTLISSNVAICFHPWRSRRLFPKLQDSHLVNFFLISTPEYQLVMPLADNLLARPLTPDLEASSGGDTEHGLALPEENVAPLKPEA</sequence>
<dbReference type="AlphaFoldDB" id="C4JQB6"/>
<dbReference type="KEGG" id="ure:UREG_04670"/>
<feature type="region of interest" description="Disordered" evidence="1">
    <location>
        <begin position="74"/>
        <end position="103"/>
    </location>
</feature>
<evidence type="ECO:0000313" key="2">
    <source>
        <dbReference type="EMBL" id="EEP79824.1"/>
    </source>
</evidence>
<proteinExistence type="predicted"/>
<evidence type="ECO:0000313" key="3">
    <source>
        <dbReference type="Proteomes" id="UP000002058"/>
    </source>
</evidence>